<dbReference type="InterPro" id="IPR009097">
    <property type="entry name" value="Cyclic_Pdiesterase"/>
</dbReference>
<dbReference type="SUPFAM" id="SSF55144">
    <property type="entry name" value="LigT-like"/>
    <property type="match status" value="1"/>
</dbReference>
<dbReference type="EMBL" id="JFHE01000039">
    <property type="protein sequence ID" value="KDR27915.1"/>
    <property type="molecule type" value="Genomic_DNA"/>
</dbReference>
<keyword evidence="1" id="KW-0378">Hydrolase</keyword>
<dbReference type="Gene3D" id="3.90.1140.10">
    <property type="entry name" value="Cyclic phosphodiesterase"/>
    <property type="match status" value="1"/>
</dbReference>
<proteinExistence type="predicted"/>
<dbReference type="RefSeq" id="WP_035969458.1">
    <property type="nucleotide sequence ID" value="NZ_BMEG01000001.1"/>
</dbReference>
<evidence type="ECO:0000313" key="5">
    <source>
        <dbReference type="Proteomes" id="UP000597138"/>
    </source>
</evidence>
<dbReference type="GO" id="GO:0004113">
    <property type="term" value="F:2',3'-cyclic-nucleotide 3'-phosphodiesterase activity"/>
    <property type="evidence" value="ECO:0007669"/>
    <property type="project" value="InterPro"/>
</dbReference>
<reference evidence="5" key="3">
    <citation type="journal article" date="2019" name="Int. J. Syst. Evol. Microbiol.">
        <title>The Global Catalogue of Microorganisms (GCM) 10K type strain sequencing project: providing services to taxonomists for standard genome sequencing and annotation.</title>
        <authorList>
            <consortium name="The Broad Institute Genomics Platform"/>
            <consortium name="The Broad Institute Genome Sequencing Center for Infectious Disease"/>
            <person name="Wu L."/>
            <person name="Ma J."/>
        </authorList>
    </citation>
    <scope>NUCLEOTIDE SEQUENCE [LARGE SCALE GENOMIC DNA]</scope>
    <source>
        <strain evidence="5">CGMCC 1.11013</strain>
    </source>
</reference>
<dbReference type="PANTHER" id="PTHR35561:SF1">
    <property type="entry name" value="RNA 2',3'-CYCLIC PHOSPHODIESTERASE"/>
    <property type="match status" value="1"/>
</dbReference>
<evidence type="ECO:0000313" key="4">
    <source>
        <dbReference type="Proteomes" id="UP000027439"/>
    </source>
</evidence>
<gene>
    <name evidence="3" type="ORF">BG57_20380</name>
    <name evidence="2" type="ORF">GCM10010985_03080</name>
</gene>
<dbReference type="InterPro" id="IPR004175">
    <property type="entry name" value="RNA_CPDase"/>
</dbReference>
<reference evidence="2" key="1">
    <citation type="journal article" date="2014" name="Int. J. Syst. Evol. Microbiol.">
        <title>Complete genome of a new Firmicutes species belonging to the dominant human colonic microbiota ('Ruminococcus bicirculans') reveals two chromosomes and a selective capacity to utilize plant glucans.</title>
        <authorList>
            <consortium name="NISC Comparative Sequencing Program"/>
            <person name="Wegmann U."/>
            <person name="Louis P."/>
            <person name="Goesmann A."/>
            <person name="Henrissat B."/>
            <person name="Duncan S.H."/>
            <person name="Flint H.J."/>
        </authorList>
    </citation>
    <scope>NUCLEOTIDE SEQUENCE</scope>
    <source>
        <strain evidence="2">CGMCC 1.11013</strain>
    </source>
</reference>
<dbReference type="PANTHER" id="PTHR35561">
    <property type="entry name" value="RNA 2',3'-CYCLIC PHOSPHODIESTERASE"/>
    <property type="match status" value="1"/>
</dbReference>
<sequence length="183" mass="20476">MSLSHLTDSLFLAIYPDEAAASRIHDEAARIRIEHKLRTPPIPAHRLHITLHYLGAFAGLPADVIGQARAAASSIETPAFDLQLDRLETFASRRPKRPLVIAGDPTEACSAFVDTLDKALQTAGIFVKSHPRFIPHVTLLYDEHRIARRSIEPIKWTVREFALVRSLLGRSQHIVLARWPLTS</sequence>
<organism evidence="3 4">
    <name type="scientific">Caballeronia grimmiae</name>
    <dbReference type="NCBI Taxonomy" id="1071679"/>
    <lineage>
        <taxon>Bacteria</taxon>
        <taxon>Pseudomonadati</taxon>
        <taxon>Pseudomonadota</taxon>
        <taxon>Betaproteobacteria</taxon>
        <taxon>Burkholderiales</taxon>
        <taxon>Burkholderiaceae</taxon>
        <taxon>Caballeronia</taxon>
    </lineage>
</organism>
<keyword evidence="5" id="KW-1185">Reference proteome</keyword>
<dbReference type="eggNOG" id="COG1514">
    <property type="taxonomic scope" value="Bacteria"/>
</dbReference>
<dbReference type="OrthoDB" id="7061261at2"/>
<dbReference type="Pfam" id="PF13563">
    <property type="entry name" value="2_5_RNA_ligase2"/>
    <property type="match status" value="1"/>
</dbReference>
<comment type="caution">
    <text evidence="3">The sequence shown here is derived from an EMBL/GenBank/DDBJ whole genome shotgun (WGS) entry which is preliminary data.</text>
</comment>
<dbReference type="Proteomes" id="UP000597138">
    <property type="component" value="Unassembled WGS sequence"/>
</dbReference>
<dbReference type="Proteomes" id="UP000027439">
    <property type="component" value="Unassembled WGS sequence"/>
</dbReference>
<evidence type="ECO:0000313" key="2">
    <source>
        <dbReference type="EMBL" id="GGD52761.1"/>
    </source>
</evidence>
<reference evidence="2" key="4">
    <citation type="submission" date="2024-05" db="EMBL/GenBank/DDBJ databases">
        <authorList>
            <person name="Sun Q."/>
            <person name="Zhou Y."/>
        </authorList>
    </citation>
    <scope>NUCLEOTIDE SEQUENCE</scope>
    <source>
        <strain evidence="2">CGMCC 1.11013</strain>
    </source>
</reference>
<dbReference type="AlphaFoldDB" id="A0A069NHQ2"/>
<evidence type="ECO:0000256" key="1">
    <source>
        <dbReference type="ARBA" id="ARBA00022801"/>
    </source>
</evidence>
<dbReference type="NCBIfam" id="TIGR02258">
    <property type="entry name" value="2_5_ligase"/>
    <property type="match status" value="1"/>
</dbReference>
<protein>
    <submittedName>
        <fullName evidence="3">2'-5' RNA ligase</fullName>
    </submittedName>
</protein>
<dbReference type="EMBL" id="BMEG01000001">
    <property type="protein sequence ID" value="GGD52761.1"/>
    <property type="molecule type" value="Genomic_DNA"/>
</dbReference>
<dbReference type="STRING" id="1071679.BG57_20380"/>
<dbReference type="GO" id="GO:0016874">
    <property type="term" value="F:ligase activity"/>
    <property type="evidence" value="ECO:0007669"/>
    <property type="project" value="UniProtKB-KW"/>
</dbReference>
<name>A0A069NHQ2_9BURK</name>
<reference evidence="3 4" key="2">
    <citation type="submission" date="2014-03" db="EMBL/GenBank/DDBJ databases">
        <title>Draft Genome Sequences of Four Burkholderia Strains.</title>
        <authorList>
            <person name="Liu X.Y."/>
            <person name="Li C.X."/>
            <person name="Xu J.H."/>
        </authorList>
    </citation>
    <scope>NUCLEOTIDE SEQUENCE [LARGE SCALE GENOMIC DNA]</scope>
    <source>
        <strain evidence="3 4">R27</strain>
    </source>
</reference>
<accession>A0A069NHQ2</accession>
<keyword evidence="3" id="KW-0436">Ligase</keyword>
<dbReference type="GO" id="GO:0008664">
    <property type="term" value="F:RNA 2',3'-cyclic 3'-phosphodiesterase activity"/>
    <property type="evidence" value="ECO:0007669"/>
    <property type="project" value="InterPro"/>
</dbReference>
<evidence type="ECO:0000313" key="3">
    <source>
        <dbReference type="EMBL" id="KDR27915.1"/>
    </source>
</evidence>